<dbReference type="GO" id="GO:0003700">
    <property type="term" value="F:DNA-binding transcription factor activity"/>
    <property type="evidence" value="ECO:0007669"/>
    <property type="project" value="TreeGrafter"/>
</dbReference>
<dbReference type="Pfam" id="PF00440">
    <property type="entry name" value="TetR_N"/>
    <property type="match status" value="1"/>
</dbReference>
<evidence type="ECO:0000256" key="1">
    <source>
        <dbReference type="ARBA" id="ARBA00023015"/>
    </source>
</evidence>
<evidence type="ECO:0000313" key="6">
    <source>
        <dbReference type="EMBL" id="KJF18807.1"/>
    </source>
</evidence>
<accession>A0A0D8HM15</accession>
<evidence type="ECO:0000256" key="4">
    <source>
        <dbReference type="PROSITE-ProRule" id="PRU00335"/>
    </source>
</evidence>
<comment type="caution">
    <text evidence="6">The sequence shown here is derived from an EMBL/GenBank/DDBJ whole genome shotgun (WGS) entry which is preliminary data.</text>
</comment>
<dbReference type="InterPro" id="IPR009057">
    <property type="entry name" value="Homeodomain-like_sf"/>
</dbReference>
<dbReference type="SUPFAM" id="SSF46689">
    <property type="entry name" value="Homeodomain-like"/>
    <property type="match status" value="1"/>
</dbReference>
<dbReference type="InterPro" id="IPR001647">
    <property type="entry name" value="HTH_TetR"/>
</dbReference>
<dbReference type="SUPFAM" id="SSF48498">
    <property type="entry name" value="Tetracyclin repressor-like, C-terminal domain"/>
    <property type="match status" value="1"/>
</dbReference>
<evidence type="ECO:0000256" key="3">
    <source>
        <dbReference type="ARBA" id="ARBA00023163"/>
    </source>
</evidence>
<reference evidence="6 7" key="1">
    <citation type="submission" date="2015-01" db="EMBL/GenBank/DDBJ databases">
        <title>Draft genome of the acidophilic iron oxidizer Acidithrix ferrooxidans strain Py-F3.</title>
        <authorList>
            <person name="Poehlein A."/>
            <person name="Eisen S."/>
            <person name="Schloemann M."/>
            <person name="Johnson B.D."/>
            <person name="Daniel R."/>
            <person name="Muehling M."/>
        </authorList>
    </citation>
    <scope>NUCLEOTIDE SEQUENCE [LARGE SCALE GENOMIC DNA]</scope>
    <source>
        <strain evidence="6 7">Py-F3</strain>
    </source>
</reference>
<protein>
    <submittedName>
        <fullName evidence="6">TetR family protein</fullName>
    </submittedName>
</protein>
<keyword evidence="1" id="KW-0805">Transcription regulation</keyword>
<dbReference type="EMBL" id="JXYS01000005">
    <property type="protein sequence ID" value="KJF18807.1"/>
    <property type="molecule type" value="Genomic_DNA"/>
</dbReference>
<keyword evidence="7" id="KW-1185">Reference proteome</keyword>
<dbReference type="RefSeq" id="WP_052604126.1">
    <property type="nucleotide sequence ID" value="NZ_JXYS01000005.1"/>
</dbReference>
<dbReference type="Gene3D" id="1.10.357.10">
    <property type="entry name" value="Tetracycline Repressor, domain 2"/>
    <property type="match status" value="1"/>
</dbReference>
<dbReference type="PANTHER" id="PTHR30055">
    <property type="entry name" value="HTH-TYPE TRANSCRIPTIONAL REGULATOR RUTR"/>
    <property type="match status" value="1"/>
</dbReference>
<dbReference type="AlphaFoldDB" id="A0A0D8HM15"/>
<dbReference type="GO" id="GO:0000976">
    <property type="term" value="F:transcription cis-regulatory region binding"/>
    <property type="evidence" value="ECO:0007669"/>
    <property type="project" value="TreeGrafter"/>
</dbReference>
<keyword evidence="2 4" id="KW-0238">DNA-binding</keyword>
<evidence type="ECO:0000313" key="7">
    <source>
        <dbReference type="Proteomes" id="UP000032360"/>
    </source>
</evidence>
<dbReference type="Pfam" id="PF16859">
    <property type="entry name" value="TetR_C_11"/>
    <property type="match status" value="1"/>
</dbReference>
<proteinExistence type="predicted"/>
<dbReference type="InterPro" id="IPR050109">
    <property type="entry name" value="HTH-type_TetR-like_transc_reg"/>
</dbReference>
<dbReference type="PANTHER" id="PTHR30055:SF148">
    <property type="entry name" value="TETR-FAMILY TRANSCRIPTIONAL REGULATOR"/>
    <property type="match status" value="1"/>
</dbReference>
<sequence>MNTQNSVTKTRRRGCELEEAIFGAAREELCSKGLLAFSIERVAELSCTSKASIYRRWPNKTELVIAAVEPLLPRIKVPDQSSDLTNDLISAARSVVEGFNAPSGKIALALILESRRKDELRELVDKRIAEPRRMIFRNIMEQHQSQLALDKQELNRVGDLIPSLIIHAALANGLPINEDLPEEIVINLVTPLIHGIQSLKAKEPN</sequence>
<dbReference type="InterPro" id="IPR036271">
    <property type="entry name" value="Tet_transcr_reg_TetR-rel_C_sf"/>
</dbReference>
<keyword evidence="3" id="KW-0804">Transcription</keyword>
<organism evidence="6 7">
    <name type="scientific">Acidithrix ferrooxidans</name>
    <dbReference type="NCBI Taxonomy" id="1280514"/>
    <lineage>
        <taxon>Bacteria</taxon>
        <taxon>Bacillati</taxon>
        <taxon>Actinomycetota</taxon>
        <taxon>Acidimicrobiia</taxon>
        <taxon>Acidimicrobiales</taxon>
        <taxon>Acidimicrobiaceae</taxon>
        <taxon>Acidithrix</taxon>
    </lineage>
</organism>
<dbReference type="InterPro" id="IPR011075">
    <property type="entry name" value="TetR_C"/>
</dbReference>
<dbReference type="Gene3D" id="1.10.10.60">
    <property type="entry name" value="Homeodomain-like"/>
    <property type="match status" value="1"/>
</dbReference>
<evidence type="ECO:0000259" key="5">
    <source>
        <dbReference type="PROSITE" id="PS50977"/>
    </source>
</evidence>
<feature type="domain" description="HTH tetR-type" evidence="5">
    <location>
        <begin position="15"/>
        <end position="75"/>
    </location>
</feature>
<name>A0A0D8HM15_9ACTN</name>
<dbReference type="PROSITE" id="PS50977">
    <property type="entry name" value="HTH_TETR_2"/>
    <property type="match status" value="1"/>
</dbReference>
<dbReference type="Proteomes" id="UP000032360">
    <property type="component" value="Unassembled WGS sequence"/>
</dbReference>
<dbReference type="OrthoDB" id="9796019at2"/>
<feature type="DNA-binding region" description="H-T-H motif" evidence="4">
    <location>
        <begin position="38"/>
        <end position="57"/>
    </location>
</feature>
<gene>
    <name evidence="6" type="ORF">AXFE_03030</name>
</gene>
<evidence type="ECO:0000256" key="2">
    <source>
        <dbReference type="ARBA" id="ARBA00023125"/>
    </source>
</evidence>